<comment type="similarity">
    <text evidence="1 10 11">Belongs to the HAM1 NTPase family.</text>
</comment>
<accession>A0A1B3Z9G4</accession>
<dbReference type="Pfam" id="PF01725">
    <property type="entry name" value="Ham1p_like"/>
    <property type="match status" value="1"/>
</dbReference>
<dbReference type="GO" id="GO:0035870">
    <property type="term" value="F:dITP diphosphatase activity"/>
    <property type="evidence" value="ECO:0007669"/>
    <property type="project" value="UniProtKB-UniRule"/>
</dbReference>
<dbReference type="FunFam" id="3.90.950.10:FF:000001">
    <property type="entry name" value="dITP/XTP pyrophosphatase"/>
    <property type="match status" value="1"/>
</dbReference>
<evidence type="ECO:0000256" key="2">
    <source>
        <dbReference type="ARBA" id="ARBA00011738"/>
    </source>
</evidence>
<dbReference type="GO" id="GO:0005829">
    <property type="term" value="C:cytosol"/>
    <property type="evidence" value="ECO:0007669"/>
    <property type="project" value="TreeGrafter"/>
</dbReference>
<evidence type="ECO:0000256" key="7">
    <source>
        <dbReference type="ARBA" id="ARBA00023080"/>
    </source>
</evidence>
<dbReference type="KEGG" id="span:AWL63_08835"/>
<protein>
    <recommendedName>
        <fullName evidence="10">dITP/XTP pyrophosphatase</fullName>
        <ecNumber evidence="10">3.6.1.66</ecNumber>
    </recommendedName>
    <alternativeName>
        <fullName evidence="10">Non-canonical purine NTP pyrophosphatase</fullName>
    </alternativeName>
    <alternativeName>
        <fullName evidence="10">Non-standard purine NTP pyrophosphatase</fullName>
    </alternativeName>
    <alternativeName>
        <fullName evidence="10">Nucleoside-triphosphate diphosphatase</fullName>
    </alternativeName>
    <alternativeName>
        <fullName evidence="10">Nucleoside-triphosphate pyrophosphatase</fullName>
        <shortName evidence="10">NTPase</shortName>
    </alternativeName>
</protein>
<evidence type="ECO:0000313" key="13">
    <source>
        <dbReference type="Proteomes" id="UP000094256"/>
    </source>
</evidence>
<feature type="binding site" evidence="10">
    <location>
        <position position="87"/>
    </location>
    <ligand>
        <name>Mg(2+)</name>
        <dbReference type="ChEBI" id="CHEBI:18420"/>
    </ligand>
</feature>
<feature type="binding site" evidence="10">
    <location>
        <position position="196"/>
    </location>
    <ligand>
        <name>substrate</name>
    </ligand>
</feature>
<keyword evidence="6 10" id="KW-0460">Magnesium</keyword>
<dbReference type="GO" id="GO:0036220">
    <property type="term" value="F:ITP diphosphatase activity"/>
    <property type="evidence" value="ECO:0007669"/>
    <property type="project" value="UniProtKB-UniRule"/>
</dbReference>
<evidence type="ECO:0000256" key="11">
    <source>
        <dbReference type="RuleBase" id="RU003781"/>
    </source>
</evidence>
<comment type="catalytic activity">
    <reaction evidence="9 10">
        <text>XTP + H2O = XMP + diphosphate + H(+)</text>
        <dbReference type="Rhea" id="RHEA:28610"/>
        <dbReference type="ChEBI" id="CHEBI:15377"/>
        <dbReference type="ChEBI" id="CHEBI:15378"/>
        <dbReference type="ChEBI" id="CHEBI:33019"/>
        <dbReference type="ChEBI" id="CHEBI:57464"/>
        <dbReference type="ChEBI" id="CHEBI:61314"/>
        <dbReference type="EC" id="3.6.1.66"/>
    </reaction>
</comment>
<evidence type="ECO:0000256" key="4">
    <source>
        <dbReference type="ARBA" id="ARBA00022741"/>
    </source>
</evidence>
<evidence type="ECO:0000256" key="5">
    <source>
        <dbReference type="ARBA" id="ARBA00022801"/>
    </source>
</evidence>
<feature type="active site" description="Proton acceptor" evidence="10">
    <location>
        <position position="87"/>
    </location>
</feature>
<feature type="binding site" evidence="10">
    <location>
        <begin position="201"/>
        <end position="202"/>
    </location>
    <ligand>
        <name>substrate</name>
    </ligand>
</feature>
<dbReference type="NCBIfam" id="TIGR00042">
    <property type="entry name" value="RdgB/HAM1 family non-canonical purine NTP pyrophosphatase"/>
    <property type="match status" value="1"/>
</dbReference>
<sequence>MSAPAEDGVTPQAIRKLAPGKLVIASHNEGKVREIRALLAPYGIDAVSAKELDLPEPEETGTTFVANAELKALVAADLSGLPALADDSGLCVEALNGDPGVYTANWAETPTGRDWGLAMQKVEDALATKGPDASRDAHFVCTLALAWPDGHVQWFEGRAEGHLTWPPRGTVGFGYDPVFVPFGHEQTFAELPAEEKAAISHRTAAFKALVAAVF</sequence>
<evidence type="ECO:0000256" key="9">
    <source>
        <dbReference type="ARBA" id="ARBA00052017"/>
    </source>
</evidence>
<dbReference type="Proteomes" id="UP000094256">
    <property type="component" value="Chromosome"/>
</dbReference>
<keyword evidence="4 10" id="KW-0547">Nucleotide-binding</keyword>
<dbReference type="GO" id="GO:0046872">
    <property type="term" value="F:metal ion binding"/>
    <property type="evidence" value="ECO:0007669"/>
    <property type="project" value="UniProtKB-KW"/>
</dbReference>
<dbReference type="RefSeq" id="WP_069204625.1">
    <property type="nucleotide sequence ID" value="NZ_CP014168.1"/>
</dbReference>
<comment type="function">
    <text evidence="10">Pyrophosphatase that catalyzes the hydrolysis of nucleoside triphosphates to their monophosphate derivatives, with a high preference for the non-canonical purine nucleotides XTP (xanthosine triphosphate), dITP (deoxyinosine triphosphate) and ITP. Seems to function as a house-cleaning enzyme that removes non-canonical purine nucleotides from the nucleotide pool, thus preventing their incorporation into DNA/RNA and avoiding chromosomal lesions.</text>
</comment>
<comment type="catalytic activity">
    <reaction evidence="8 10">
        <text>dITP + H2O = dIMP + diphosphate + H(+)</text>
        <dbReference type="Rhea" id="RHEA:28342"/>
        <dbReference type="ChEBI" id="CHEBI:15377"/>
        <dbReference type="ChEBI" id="CHEBI:15378"/>
        <dbReference type="ChEBI" id="CHEBI:33019"/>
        <dbReference type="ChEBI" id="CHEBI:61194"/>
        <dbReference type="ChEBI" id="CHEBI:61382"/>
        <dbReference type="EC" id="3.6.1.66"/>
    </reaction>
</comment>
<dbReference type="GO" id="GO:0017111">
    <property type="term" value="F:ribonucleoside triphosphate phosphatase activity"/>
    <property type="evidence" value="ECO:0007669"/>
    <property type="project" value="InterPro"/>
</dbReference>
<evidence type="ECO:0000256" key="10">
    <source>
        <dbReference type="HAMAP-Rule" id="MF_01405"/>
    </source>
</evidence>
<dbReference type="AlphaFoldDB" id="A0A1B3Z9G4"/>
<dbReference type="GO" id="GO:0009117">
    <property type="term" value="P:nucleotide metabolic process"/>
    <property type="evidence" value="ECO:0007669"/>
    <property type="project" value="UniProtKB-KW"/>
</dbReference>
<comment type="cofactor">
    <cofactor evidence="10">
        <name>Mg(2+)</name>
        <dbReference type="ChEBI" id="CHEBI:18420"/>
    </cofactor>
    <text evidence="10">Binds 1 Mg(2+) ion per subunit.</text>
</comment>
<evidence type="ECO:0000256" key="3">
    <source>
        <dbReference type="ARBA" id="ARBA00022723"/>
    </source>
</evidence>
<dbReference type="EC" id="3.6.1.66" evidence="10"/>
<dbReference type="InterPro" id="IPR029001">
    <property type="entry name" value="ITPase-like_fam"/>
</dbReference>
<dbReference type="CDD" id="cd00515">
    <property type="entry name" value="HAM1"/>
    <property type="match status" value="1"/>
</dbReference>
<proteinExistence type="inferred from homology"/>
<feature type="binding site" evidence="10">
    <location>
        <begin position="26"/>
        <end position="31"/>
    </location>
    <ligand>
        <name>substrate</name>
    </ligand>
</feature>
<reference evidence="12 13" key="1">
    <citation type="submission" date="2016-01" db="EMBL/GenBank/DDBJ databases">
        <title>Complete genome and mega plasmid sequence of Sphingomonas panacis DCY99 elicits systemic resistance in rice to Xanthomonas oryzae.</title>
        <authorList>
            <person name="Kim Y.J."/>
            <person name="Yang D.C."/>
            <person name="Sing P."/>
        </authorList>
    </citation>
    <scope>NUCLEOTIDE SEQUENCE [LARGE SCALE GENOMIC DNA]</scope>
    <source>
        <strain evidence="12 13">DCY99</strain>
    </source>
</reference>
<keyword evidence="13" id="KW-1185">Reference proteome</keyword>
<evidence type="ECO:0000256" key="6">
    <source>
        <dbReference type="ARBA" id="ARBA00022842"/>
    </source>
</evidence>
<keyword evidence="5 10" id="KW-0378">Hydrolase</keyword>
<dbReference type="SUPFAM" id="SSF52972">
    <property type="entry name" value="ITPase-like"/>
    <property type="match status" value="1"/>
</dbReference>
<dbReference type="GO" id="GO:0009146">
    <property type="term" value="P:purine nucleoside triphosphate catabolic process"/>
    <property type="evidence" value="ECO:0007669"/>
    <property type="project" value="UniProtKB-UniRule"/>
</dbReference>
<comment type="catalytic activity">
    <reaction evidence="10">
        <text>ITP + H2O = IMP + diphosphate + H(+)</text>
        <dbReference type="Rhea" id="RHEA:29399"/>
        <dbReference type="ChEBI" id="CHEBI:15377"/>
        <dbReference type="ChEBI" id="CHEBI:15378"/>
        <dbReference type="ChEBI" id="CHEBI:33019"/>
        <dbReference type="ChEBI" id="CHEBI:58053"/>
        <dbReference type="ChEBI" id="CHEBI:61402"/>
        <dbReference type="EC" id="3.6.1.66"/>
    </reaction>
</comment>
<dbReference type="Gene3D" id="3.90.950.10">
    <property type="match status" value="1"/>
</dbReference>
<feature type="binding site" evidence="10">
    <location>
        <position position="58"/>
    </location>
    <ligand>
        <name>Mg(2+)</name>
        <dbReference type="ChEBI" id="CHEBI:18420"/>
    </ligand>
</feature>
<dbReference type="PANTHER" id="PTHR11067">
    <property type="entry name" value="INOSINE TRIPHOSPHATE PYROPHOSPHATASE/HAM1 PROTEIN"/>
    <property type="match status" value="1"/>
</dbReference>
<dbReference type="HAMAP" id="MF_01405">
    <property type="entry name" value="Non_canon_purine_NTPase"/>
    <property type="match status" value="1"/>
</dbReference>
<keyword evidence="7 10" id="KW-0546">Nucleotide metabolism</keyword>
<evidence type="ECO:0000256" key="1">
    <source>
        <dbReference type="ARBA" id="ARBA00008023"/>
    </source>
</evidence>
<feature type="binding site" evidence="10">
    <location>
        <position position="88"/>
    </location>
    <ligand>
        <name>substrate</name>
    </ligand>
</feature>
<feature type="binding site" evidence="10">
    <location>
        <begin position="173"/>
        <end position="176"/>
    </location>
    <ligand>
        <name>substrate</name>
    </ligand>
</feature>
<dbReference type="InterPro" id="IPR020922">
    <property type="entry name" value="dITP/XTP_pyrophosphatase"/>
</dbReference>
<dbReference type="OrthoDB" id="9807456at2"/>
<organism evidence="12 13">
    <name type="scientific">Sphingomonas panacis</name>
    <dbReference type="NCBI Taxonomy" id="1560345"/>
    <lineage>
        <taxon>Bacteria</taxon>
        <taxon>Pseudomonadati</taxon>
        <taxon>Pseudomonadota</taxon>
        <taxon>Alphaproteobacteria</taxon>
        <taxon>Sphingomonadales</taxon>
        <taxon>Sphingomonadaceae</taxon>
        <taxon>Sphingomonas</taxon>
    </lineage>
</organism>
<dbReference type="GO" id="GO:0036222">
    <property type="term" value="F:XTP diphosphatase activity"/>
    <property type="evidence" value="ECO:0007669"/>
    <property type="project" value="UniProtKB-UniRule"/>
</dbReference>
<dbReference type="STRING" id="1560345.AWL63_08835"/>
<dbReference type="EMBL" id="CP014168">
    <property type="protein sequence ID" value="AOH84059.1"/>
    <property type="molecule type" value="Genomic_DNA"/>
</dbReference>
<dbReference type="GO" id="GO:0000166">
    <property type="term" value="F:nucleotide binding"/>
    <property type="evidence" value="ECO:0007669"/>
    <property type="project" value="UniProtKB-KW"/>
</dbReference>
<dbReference type="PANTHER" id="PTHR11067:SF9">
    <property type="entry name" value="INOSINE TRIPHOSPHATE PYROPHOSPHATASE"/>
    <property type="match status" value="1"/>
</dbReference>
<comment type="subunit">
    <text evidence="2 10">Homodimer.</text>
</comment>
<keyword evidence="3 10" id="KW-0479">Metal-binding</keyword>
<evidence type="ECO:0000313" key="12">
    <source>
        <dbReference type="EMBL" id="AOH84059.1"/>
    </source>
</evidence>
<gene>
    <name evidence="12" type="ORF">AWL63_08835</name>
</gene>
<dbReference type="InterPro" id="IPR002637">
    <property type="entry name" value="RdgB/HAM1"/>
</dbReference>
<evidence type="ECO:0000256" key="8">
    <source>
        <dbReference type="ARBA" id="ARBA00051875"/>
    </source>
</evidence>
<name>A0A1B3Z9G4_9SPHN</name>